<feature type="region of interest" description="Disordered" evidence="7">
    <location>
        <begin position="1373"/>
        <end position="1863"/>
    </location>
</feature>
<reference evidence="9" key="2">
    <citation type="submission" date="2025-09" db="UniProtKB">
        <authorList>
            <consortium name="Ensembl"/>
        </authorList>
    </citation>
    <scope>IDENTIFICATION</scope>
</reference>
<dbReference type="PaxDb" id="30732-ENSOMEP00000004176"/>
<feature type="compositionally biased region" description="Low complexity" evidence="7">
    <location>
        <begin position="529"/>
        <end position="548"/>
    </location>
</feature>
<dbReference type="Gene3D" id="2.60.200.20">
    <property type="match status" value="1"/>
</dbReference>
<evidence type="ECO:0000259" key="8">
    <source>
        <dbReference type="PROSITE" id="PS50006"/>
    </source>
</evidence>
<evidence type="ECO:0000256" key="7">
    <source>
        <dbReference type="SAM" id="MobiDB-lite"/>
    </source>
</evidence>
<feature type="compositionally biased region" description="Basic and acidic residues" evidence="7">
    <location>
        <begin position="887"/>
        <end position="897"/>
    </location>
</feature>
<feature type="domain" description="FHA" evidence="8">
    <location>
        <begin position="26"/>
        <end position="76"/>
    </location>
</feature>
<feature type="compositionally biased region" description="Low complexity" evidence="7">
    <location>
        <begin position="1702"/>
        <end position="1715"/>
    </location>
</feature>
<feature type="compositionally biased region" description="Basic and acidic residues" evidence="7">
    <location>
        <begin position="1641"/>
        <end position="1651"/>
    </location>
</feature>
<dbReference type="GO" id="GO:0005694">
    <property type="term" value="C:chromosome"/>
    <property type="evidence" value="ECO:0007669"/>
    <property type="project" value="TreeGrafter"/>
</dbReference>
<feature type="compositionally biased region" description="Polar residues" evidence="7">
    <location>
        <begin position="1418"/>
        <end position="1435"/>
    </location>
</feature>
<dbReference type="OMA" id="RGRNAKH"/>
<keyword evidence="10" id="KW-1185">Reference proteome</keyword>
<keyword evidence="3" id="KW-0597">Phosphoprotein</keyword>
<feature type="compositionally biased region" description="Basic residues" evidence="7">
    <location>
        <begin position="1264"/>
        <end position="1277"/>
    </location>
</feature>
<evidence type="ECO:0000256" key="3">
    <source>
        <dbReference type="ARBA" id="ARBA00022553"/>
    </source>
</evidence>
<feature type="region of interest" description="Disordered" evidence="7">
    <location>
        <begin position="884"/>
        <end position="951"/>
    </location>
</feature>
<evidence type="ECO:0000256" key="4">
    <source>
        <dbReference type="ARBA" id="ARBA00022843"/>
    </source>
</evidence>
<evidence type="ECO:0000256" key="6">
    <source>
        <dbReference type="ARBA" id="ARBA00023306"/>
    </source>
</evidence>
<keyword evidence="6" id="KW-0131">Cell cycle</keyword>
<dbReference type="Pfam" id="PF00498">
    <property type="entry name" value="FHA"/>
    <property type="match status" value="1"/>
</dbReference>
<feature type="compositionally biased region" description="Basic and acidic residues" evidence="7">
    <location>
        <begin position="849"/>
        <end position="859"/>
    </location>
</feature>
<feature type="region of interest" description="Disordered" evidence="7">
    <location>
        <begin position="1875"/>
        <end position="1953"/>
    </location>
</feature>
<keyword evidence="4" id="KW-0832">Ubl conjugation</keyword>
<feature type="compositionally biased region" description="Polar residues" evidence="7">
    <location>
        <begin position="1598"/>
        <end position="1616"/>
    </location>
</feature>
<dbReference type="GO" id="GO:0051983">
    <property type="term" value="P:regulation of chromosome segregation"/>
    <property type="evidence" value="ECO:0007669"/>
    <property type="project" value="TreeGrafter"/>
</dbReference>
<feature type="compositionally biased region" description="Basic residues" evidence="7">
    <location>
        <begin position="596"/>
        <end position="611"/>
    </location>
</feature>
<evidence type="ECO:0000256" key="5">
    <source>
        <dbReference type="ARBA" id="ARBA00023242"/>
    </source>
</evidence>
<dbReference type="InterPro" id="IPR008984">
    <property type="entry name" value="SMAD_FHA_dom_sf"/>
</dbReference>
<dbReference type="GeneTree" id="ENSGT00940000154352"/>
<dbReference type="GO" id="GO:0007088">
    <property type="term" value="P:regulation of mitotic nuclear division"/>
    <property type="evidence" value="ECO:0007669"/>
    <property type="project" value="TreeGrafter"/>
</dbReference>
<evidence type="ECO:0000313" key="10">
    <source>
        <dbReference type="Proteomes" id="UP000261560"/>
    </source>
</evidence>
<dbReference type="Proteomes" id="UP000261560">
    <property type="component" value="Unplaced"/>
</dbReference>
<accession>A0A3B3BEZ6</accession>
<evidence type="ECO:0000256" key="2">
    <source>
        <dbReference type="ARBA" id="ARBA00022499"/>
    </source>
</evidence>
<dbReference type="SMART" id="SM00240">
    <property type="entry name" value="FHA"/>
    <property type="match status" value="1"/>
</dbReference>
<feature type="compositionally biased region" description="Polar residues" evidence="7">
    <location>
        <begin position="1003"/>
        <end position="1016"/>
    </location>
</feature>
<feature type="compositionally biased region" description="Polar residues" evidence="7">
    <location>
        <begin position="1288"/>
        <end position="1298"/>
    </location>
</feature>
<feature type="compositionally biased region" description="Basic and acidic residues" evidence="7">
    <location>
        <begin position="1759"/>
        <end position="1779"/>
    </location>
</feature>
<evidence type="ECO:0000313" key="9">
    <source>
        <dbReference type="Ensembl" id="ENSOMEP00000004176.1"/>
    </source>
</evidence>
<feature type="compositionally biased region" description="Basic residues" evidence="7">
    <location>
        <begin position="1944"/>
        <end position="1953"/>
    </location>
</feature>
<feature type="compositionally biased region" description="Polar residues" evidence="7">
    <location>
        <begin position="201"/>
        <end position="214"/>
    </location>
</feature>
<feature type="compositionally biased region" description="Basic and acidic residues" evidence="7">
    <location>
        <begin position="925"/>
        <end position="935"/>
    </location>
</feature>
<dbReference type="GO" id="GO:0005634">
    <property type="term" value="C:nucleus"/>
    <property type="evidence" value="ECO:0007669"/>
    <property type="project" value="UniProtKB-SubCell"/>
</dbReference>
<dbReference type="PANTHER" id="PTHR21603">
    <property type="entry name" value="ANTIGEN KI-67-LIKE PROTEIN"/>
    <property type="match status" value="1"/>
</dbReference>
<dbReference type="GeneID" id="112154039"/>
<feature type="compositionally biased region" description="Basic and acidic residues" evidence="7">
    <location>
        <begin position="1376"/>
        <end position="1387"/>
    </location>
</feature>
<feature type="compositionally biased region" description="Basic and acidic residues" evidence="7">
    <location>
        <begin position="1141"/>
        <end position="1160"/>
    </location>
</feature>
<dbReference type="PANTHER" id="PTHR21603:SF17">
    <property type="entry name" value="PROLIFERATION MARKER PROTEIN KI-67"/>
    <property type="match status" value="1"/>
</dbReference>
<keyword evidence="5" id="KW-0539">Nucleus</keyword>
<feature type="compositionally biased region" description="Polar residues" evidence="7">
    <location>
        <begin position="815"/>
        <end position="828"/>
    </location>
</feature>
<dbReference type="InterPro" id="IPR000253">
    <property type="entry name" value="FHA_dom"/>
</dbReference>
<feature type="region of interest" description="Disordered" evidence="7">
    <location>
        <begin position="994"/>
        <end position="1361"/>
    </location>
</feature>
<dbReference type="STRING" id="30732.ENSOMEP00000004176"/>
<dbReference type="InterPro" id="IPR029334">
    <property type="entry name" value="PP1-bd"/>
</dbReference>
<feature type="compositionally biased region" description="Basic and acidic residues" evidence="7">
    <location>
        <begin position="313"/>
        <end position="333"/>
    </location>
</feature>
<feature type="compositionally biased region" description="Low complexity" evidence="7">
    <location>
        <begin position="468"/>
        <end position="522"/>
    </location>
</feature>
<feature type="compositionally biased region" description="Basic and acidic residues" evidence="7">
    <location>
        <begin position="263"/>
        <end position="272"/>
    </location>
</feature>
<proteinExistence type="predicted"/>
<feature type="compositionally biased region" description="Basic and acidic residues" evidence="7">
    <location>
        <begin position="346"/>
        <end position="367"/>
    </location>
</feature>
<organism evidence="9 10">
    <name type="scientific">Oryzias melastigma</name>
    <name type="common">Marine medaka</name>
    <dbReference type="NCBI Taxonomy" id="30732"/>
    <lineage>
        <taxon>Eukaryota</taxon>
        <taxon>Metazoa</taxon>
        <taxon>Chordata</taxon>
        <taxon>Craniata</taxon>
        <taxon>Vertebrata</taxon>
        <taxon>Euteleostomi</taxon>
        <taxon>Actinopterygii</taxon>
        <taxon>Neopterygii</taxon>
        <taxon>Teleostei</taxon>
        <taxon>Neoteleostei</taxon>
        <taxon>Acanthomorphata</taxon>
        <taxon>Ovalentaria</taxon>
        <taxon>Atherinomorphae</taxon>
        <taxon>Beloniformes</taxon>
        <taxon>Adrianichthyidae</taxon>
        <taxon>Oryziinae</taxon>
        <taxon>Oryzias</taxon>
    </lineage>
</organism>
<feature type="compositionally biased region" description="Basic and acidic residues" evidence="7">
    <location>
        <begin position="1563"/>
        <end position="1575"/>
    </location>
</feature>
<dbReference type="Ensembl" id="ENSOMET00000009592.1">
    <property type="protein sequence ID" value="ENSOMEP00000004176.1"/>
    <property type="gene ID" value="ENSOMEG00000005118.1"/>
</dbReference>
<name>A0A3B3BEZ6_ORYME</name>
<dbReference type="SMART" id="SM01295">
    <property type="entry name" value="K167R"/>
    <property type="match status" value="1"/>
</dbReference>
<feature type="compositionally biased region" description="Basic and acidic residues" evidence="7">
    <location>
        <begin position="1507"/>
        <end position="1521"/>
    </location>
</feature>
<dbReference type="CTD" id="4288"/>
<feature type="region of interest" description="Disordered" evidence="7">
    <location>
        <begin position="848"/>
        <end position="872"/>
    </location>
</feature>
<feature type="region of interest" description="Disordered" evidence="7">
    <location>
        <begin position="201"/>
        <end position="625"/>
    </location>
</feature>
<dbReference type="SUPFAM" id="SSF49879">
    <property type="entry name" value="SMAD/FHA domain"/>
    <property type="match status" value="1"/>
</dbReference>
<dbReference type="CDD" id="cd22673">
    <property type="entry name" value="FHA_Ki67"/>
    <property type="match status" value="1"/>
</dbReference>
<dbReference type="Pfam" id="PF15276">
    <property type="entry name" value="PP1_bind"/>
    <property type="match status" value="1"/>
</dbReference>
<dbReference type="RefSeq" id="XP_024140393.1">
    <property type="nucleotide sequence ID" value="XM_024284625.2"/>
</dbReference>
<keyword evidence="2" id="KW-1017">Isopeptide bond</keyword>
<feature type="compositionally biased region" description="Polar residues" evidence="7">
    <location>
        <begin position="1682"/>
        <end position="1693"/>
    </location>
</feature>
<feature type="compositionally biased region" description="Polar residues" evidence="7">
    <location>
        <begin position="1465"/>
        <end position="1485"/>
    </location>
</feature>
<dbReference type="InterPro" id="IPR012568">
    <property type="entry name" value="KI67R"/>
</dbReference>
<feature type="region of interest" description="Disordered" evidence="7">
    <location>
        <begin position="665"/>
        <end position="687"/>
    </location>
</feature>
<feature type="region of interest" description="Disordered" evidence="7">
    <location>
        <begin position="95"/>
        <end position="120"/>
    </location>
</feature>
<feature type="compositionally biased region" description="Basic and acidic residues" evidence="7">
    <location>
        <begin position="1407"/>
        <end position="1417"/>
    </location>
</feature>
<reference evidence="9" key="1">
    <citation type="submission" date="2025-08" db="UniProtKB">
        <authorList>
            <consortium name="Ensembl"/>
        </authorList>
    </citation>
    <scope>IDENTIFICATION</scope>
</reference>
<protein>
    <submittedName>
        <fullName evidence="9">Marker of proliferation Ki-67</fullName>
    </submittedName>
</protein>
<comment type="subcellular location">
    <subcellularLocation>
        <location evidence="1">Nucleus</location>
    </subcellularLocation>
</comment>
<feature type="region of interest" description="Disordered" evidence="7">
    <location>
        <begin position="815"/>
        <end position="835"/>
    </location>
</feature>
<feature type="compositionally biased region" description="Polar residues" evidence="7">
    <location>
        <begin position="558"/>
        <end position="579"/>
    </location>
</feature>
<dbReference type="PROSITE" id="PS50006">
    <property type="entry name" value="FHA_DOMAIN"/>
    <property type="match status" value="1"/>
</dbReference>
<sequence>MPLHGKIVVIKKNGVDGVEFPLTASCLFGRKPDSDIRIQIPQVSKEHCRIDLNENKEVILTNLSKANPTRVNGEVLTQSERLKHGDTITIVDRSFRFEYPPAPTPKKRSSSGGKTETLKVRQDQQVAAAVCVGTADKRTSEVTTGAHLKDGGHHDNIQQSLEKTLEMESTEASQEQGKKNSPFSDLYHMIKKSLEIKTPCKSSASQAQTPSSKFCTPKPVSVRKSTDKPATPTPKKDQPKASGTPQTAKKQAKTFQVPAGDAAELRVEEPNTRSEGPSPKRRSSAAPQKFTALEIIEQISAQTPKSPARRRSKEATPTRAEAAKHQDEQDGKSPKAKSPGRASPGDSRKNDTVKEAPKKRKSGELGKDQASPQKRKRVSFGGQLSPELFDKRLPPNSPLRKGAAPRRSLVVFKPKSTLLRRASVIGLIKEQSPAKGRTPSPKKLKAGSPAQKSPNPKSATPKAASPGQKSPKSRSPSPKTPTQKSPKSKSATPKAASPAQKSPKSRSPSPKTPTQKSPKSRSATPKTPSPAQKSPKSRSASPKAKSLSDTSPKIPLNSGVQTPSVQGRFSVSRISTPSPTAEAVSDQEPLATPKIPIKRKSMKSSARKTPRAARSAAKLLQRRSGASRVSMKALTSWAGIVKFGKTKPQVVAPSKKKIPQKIKKKAAKCKPQTPARVPKGHMSTGHADSPATIVVGRAHKTAVAVGAAPRVVTNTILIKKNMKMDEDLTGISEMFKTPIAEKKRRSMTNDNKEVVKTPGGGLSASVMESVLSTPEESGEMIVSPLSVASAVKSRRYNSEAVQRLLDGEKSSFVGSGSTVKTAAVTTPKQKAPKPESLTGVKRIMKTPKQKPEPLEDLRGKILKTPKQKPEQRECLTGVKRIMKTPKHKAEPLEDLRGKILKTPKQKVEQQECLTGVKRIMKTPKHKAEPLEDLRGKLLKTPKQKPEPQECLTGVRRIFMTPKQKVNEDLRGKLSMTPKVEILDVSLDGVKELLKKPANDEAKNTQTLSTQRSSSAAATKKIPRKKNSPVQDLVGVKRLMRTPKEKGEPVEENFGIKRLMKSPRLRGNPPVENFEGLQELMEEPPRDEIEESMECAAQTTTEPDGVDDKNHSEMLNKSSIDDPSETADSLPLVDADVPQQPEADKINTDKVPEVDSSEKNKKSNRGRRPKAAESEEAEDRNEAPEEPAPILSARGRRVKKTEATASSAVRPARGRNTKILEEESTPQPSKAANKRGQKGQEVTEDVVIAENQEVDHQETSEMISKTKRAPVRAKRGRNAKHEDEEVGKISQNTTDSQQAVVEEKSEEMVAPEQEEPALVEAEPSKPRRGGRKAKQETESVIPAASTEDVMSVSTEKPVRGRRGKLVIEDAVAVQNQELEHQETEERVSGTKAVQNEAPVKPRRGRNAKHQDEEVEKISQDVTDSQQASVEEISNMSEEIVAPNQEEPLAEPSKPRRGGRKAKQDTESVTPAASTEVQEVLSASTNKPVRGRRAKHVTEDVVPVENQETEPKSENQETVEKVSRTKRAKAVQNEAPVRVKRGRNAKHEDEEVNKGITDSQQASVDKSEELVAQHQEEPAPVEAPTTKPRRGGRKAKQDTESVSPAASTEVQEVISVSSEKPVRGRRGKQVTENVIPAENQETEPEHQEKEETVVKSNRAKAAQDKAPVRAKRGRNAKHEEVDEVSQNITDFQQTVVEEKPNQSAEIAAANQEEPAAEPSKPRRGRKAKQDTESVTPAASTEEQEVTIVSSEKPMRGRRGKLVREDAITAEPEHLETEEKVTKPGRAKRAAQNEVPKAAPAKRARRGAAPPAEVEEDALSVPESAPEVAEPKAKRGRHAAAKQTPEEVSSDLTSPDEAESKKPARFVKWKADLEIFDIPKVTPVKATRGKKSKLDETKNPSSVVNKEEELSGETLPAKRGRRGVQGSDAMAASTSSSVLKENEPQPKARRGRPAKK</sequence>
<evidence type="ECO:0000256" key="1">
    <source>
        <dbReference type="ARBA" id="ARBA00004123"/>
    </source>
</evidence>